<reference evidence="2 5" key="3">
    <citation type="submission" date="2019-06" db="EMBL/GenBank/DDBJ databases">
        <title>Whole genome shotgun sequence of Brevibacillus reuszeri NBRC 15719.</title>
        <authorList>
            <person name="Hosoyama A."/>
            <person name="Uohara A."/>
            <person name="Ohji S."/>
            <person name="Ichikawa N."/>
        </authorList>
    </citation>
    <scope>NUCLEOTIDE SEQUENCE [LARGE SCALE GENOMIC DNA]</scope>
    <source>
        <strain evidence="2 5">NBRC 15719</strain>
    </source>
</reference>
<feature type="transmembrane region" description="Helical" evidence="1">
    <location>
        <begin position="7"/>
        <end position="25"/>
    </location>
</feature>
<accession>A0A0K9YMZ0</accession>
<sequence length="214" mass="24811">MSFSLRNLLIIILLGVVGGLTISLLDIKPTPIVWVTFFIIVFAILVGKNVYILKLSTNMNTVERYVKNSKHPYYRFLYAYLHDNDADAEKELAKITSDKLRAYITILVELGRGNYDLVEKNLDKIHSKEHRDYYSAHLALLKNNQDVYNEHRSGVKNRIYQLSLDAEMAYQQGNTVEAERFGQQAIAESKGVQRYLMIKTLEKNKRNPNRNSYF</sequence>
<proteinExistence type="predicted"/>
<name>A0A0K9YMZ0_9BACL</name>
<keyword evidence="5" id="KW-1185">Reference proteome</keyword>
<evidence type="ECO:0000256" key="1">
    <source>
        <dbReference type="SAM" id="Phobius"/>
    </source>
</evidence>
<keyword evidence="1" id="KW-0812">Transmembrane</keyword>
<keyword evidence="1" id="KW-0472">Membrane</keyword>
<evidence type="ECO:0000313" key="2">
    <source>
        <dbReference type="EMBL" id="GED72712.1"/>
    </source>
</evidence>
<evidence type="ECO:0000313" key="4">
    <source>
        <dbReference type="Proteomes" id="UP000036834"/>
    </source>
</evidence>
<evidence type="ECO:0000313" key="5">
    <source>
        <dbReference type="Proteomes" id="UP000319578"/>
    </source>
</evidence>
<comment type="caution">
    <text evidence="3">The sequence shown here is derived from an EMBL/GenBank/DDBJ whole genome shotgun (WGS) entry which is preliminary data.</text>
</comment>
<protein>
    <submittedName>
        <fullName evidence="3">Uncharacterized protein</fullName>
    </submittedName>
</protein>
<dbReference type="OrthoDB" id="2474954at2"/>
<dbReference type="RefSeq" id="WP_049742080.1">
    <property type="nucleotide sequence ID" value="NZ_BJON01000033.1"/>
</dbReference>
<dbReference type="EMBL" id="BJON01000033">
    <property type="protein sequence ID" value="GED72712.1"/>
    <property type="molecule type" value="Genomic_DNA"/>
</dbReference>
<gene>
    <name evidence="3" type="ORF">ADS79_29920</name>
    <name evidence="2" type="ORF">BRE01_64140</name>
</gene>
<feature type="transmembrane region" description="Helical" evidence="1">
    <location>
        <begin position="31"/>
        <end position="51"/>
    </location>
</feature>
<evidence type="ECO:0000313" key="3">
    <source>
        <dbReference type="EMBL" id="KNB70036.1"/>
    </source>
</evidence>
<dbReference type="AlphaFoldDB" id="A0A0K9YMZ0"/>
<keyword evidence="1" id="KW-1133">Transmembrane helix</keyword>
<dbReference type="EMBL" id="LGIQ01000011">
    <property type="protein sequence ID" value="KNB70036.1"/>
    <property type="molecule type" value="Genomic_DNA"/>
</dbReference>
<dbReference type="Proteomes" id="UP000319578">
    <property type="component" value="Unassembled WGS sequence"/>
</dbReference>
<dbReference type="PATRIC" id="fig|54915.3.peg.5208"/>
<dbReference type="Proteomes" id="UP000036834">
    <property type="component" value="Unassembled WGS sequence"/>
</dbReference>
<reference evidence="4" key="1">
    <citation type="submission" date="2015-07" db="EMBL/GenBank/DDBJ databases">
        <title>Genome sequencing project for genomic taxonomy and phylogenomics of Bacillus-like bacteria.</title>
        <authorList>
            <person name="Liu B."/>
            <person name="Wang J."/>
            <person name="Zhu Y."/>
            <person name="Liu G."/>
            <person name="Chen Q."/>
            <person name="Chen Z."/>
            <person name="Lan J."/>
            <person name="Che J."/>
            <person name="Ge C."/>
            <person name="Shi H."/>
            <person name="Pan Z."/>
            <person name="Liu X."/>
        </authorList>
    </citation>
    <scope>NUCLEOTIDE SEQUENCE [LARGE SCALE GENOMIC DNA]</scope>
    <source>
        <strain evidence="4">DSM 9887</strain>
    </source>
</reference>
<reference evidence="3" key="2">
    <citation type="submission" date="2015-07" db="EMBL/GenBank/DDBJ databases">
        <title>MeaNS - Measles Nucleotide Surveillance Program.</title>
        <authorList>
            <person name="Tran T."/>
            <person name="Druce J."/>
        </authorList>
    </citation>
    <scope>NUCLEOTIDE SEQUENCE</scope>
    <source>
        <strain evidence="3">DSM 9887</strain>
    </source>
</reference>
<organism evidence="3 4">
    <name type="scientific">Brevibacillus reuszeri</name>
    <dbReference type="NCBI Taxonomy" id="54915"/>
    <lineage>
        <taxon>Bacteria</taxon>
        <taxon>Bacillati</taxon>
        <taxon>Bacillota</taxon>
        <taxon>Bacilli</taxon>
        <taxon>Bacillales</taxon>
        <taxon>Paenibacillaceae</taxon>
        <taxon>Brevibacillus</taxon>
    </lineage>
</organism>